<organism evidence="3 4">
    <name type="scientific">Gossypium lobatum</name>
    <dbReference type="NCBI Taxonomy" id="34289"/>
    <lineage>
        <taxon>Eukaryota</taxon>
        <taxon>Viridiplantae</taxon>
        <taxon>Streptophyta</taxon>
        <taxon>Embryophyta</taxon>
        <taxon>Tracheophyta</taxon>
        <taxon>Spermatophyta</taxon>
        <taxon>Magnoliopsida</taxon>
        <taxon>eudicotyledons</taxon>
        <taxon>Gunneridae</taxon>
        <taxon>Pentapetalae</taxon>
        <taxon>rosids</taxon>
        <taxon>malvids</taxon>
        <taxon>Malvales</taxon>
        <taxon>Malvaceae</taxon>
        <taxon>Malvoideae</taxon>
        <taxon>Gossypium</taxon>
    </lineage>
</organism>
<feature type="region of interest" description="Disordered" evidence="1">
    <location>
        <begin position="71"/>
        <end position="90"/>
    </location>
</feature>
<evidence type="ECO:0000313" key="4">
    <source>
        <dbReference type="Proteomes" id="UP000593572"/>
    </source>
</evidence>
<feature type="compositionally biased region" description="Basic and acidic residues" evidence="1">
    <location>
        <begin position="1"/>
        <end position="11"/>
    </location>
</feature>
<feature type="domain" description="VQ" evidence="2">
    <location>
        <begin position="53"/>
        <end position="77"/>
    </location>
</feature>
<dbReference type="EMBL" id="JABEZX010000002">
    <property type="protein sequence ID" value="MBA0550694.1"/>
    <property type="molecule type" value="Genomic_DNA"/>
</dbReference>
<protein>
    <recommendedName>
        <fullName evidence="2">VQ domain-containing protein</fullName>
    </recommendedName>
</protein>
<evidence type="ECO:0000259" key="2">
    <source>
        <dbReference type="Pfam" id="PF05678"/>
    </source>
</evidence>
<dbReference type="InterPro" id="IPR008889">
    <property type="entry name" value="VQ"/>
</dbReference>
<sequence length="138" mass="15352">MGCSNRGRELQGPRPSSLRVGNSSSTTMIKKPSLNNRSRNTKAVPPVVIYLRPAKIIHVRPEEFMSLVQRLTGKDSTNDPASDDESIKGVSKRDNLLDAGDQIIGMSPTWFRLSACDLTLWLLLQDAYSSFPLNLFMD</sequence>
<dbReference type="InterPro" id="IPR039607">
    <property type="entry name" value="VQ_8/17/18/20/21/25"/>
</dbReference>
<dbReference type="PANTHER" id="PTHR33143">
    <property type="entry name" value="F16F4.1 PROTEIN-RELATED"/>
    <property type="match status" value="1"/>
</dbReference>
<feature type="compositionally biased region" description="Polar residues" evidence="1">
    <location>
        <begin position="19"/>
        <end position="38"/>
    </location>
</feature>
<keyword evidence="4" id="KW-1185">Reference proteome</keyword>
<dbReference type="Pfam" id="PF05678">
    <property type="entry name" value="VQ"/>
    <property type="match status" value="1"/>
</dbReference>
<name>A0A7J8LE33_9ROSI</name>
<evidence type="ECO:0000256" key="1">
    <source>
        <dbReference type="SAM" id="MobiDB-lite"/>
    </source>
</evidence>
<evidence type="ECO:0000313" key="3">
    <source>
        <dbReference type="EMBL" id="MBA0550694.1"/>
    </source>
</evidence>
<dbReference type="PANTHER" id="PTHR33143:SF63">
    <property type="entry name" value="F16F4.1 PROTEIN"/>
    <property type="match status" value="1"/>
</dbReference>
<dbReference type="GO" id="GO:0005634">
    <property type="term" value="C:nucleus"/>
    <property type="evidence" value="ECO:0007669"/>
    <property type="project" value="TreeGrafter"/>
</dbReference>
<dbReference type="Proteomes" id="UP000593572">
    <property type="component" value="Unassembled WGS sequence"/>
</dbReference>
<accession>A0A7J8LE33</accession>
<comment type="caution">
    <text evidence="3">The sequence shown here is derived from an EMBL/GenBank/DDBJ whole genome shotgun (WGS) entry which is preliminary data.</text>
</comment>
<dbReference type="AlphaFoldDB" id="A0A7J8LE33"/>
<proteinExistence type="predicted"/>
<reference evidence="3 4" key="1">
    <citation type="journal article" date="2019" name="Genome Biol. Evol.">
        <title>Insights into the evolution of the New World diploid cottons (Gossypium, subgenus Houzingenia) based on genome sequencing.</title>
        <authorList>
            <person name="Grover C.E."/>
            <person name="Arick M.A. 2nd"/>
            <person name="Thrash A."/>
            <person name="Conover J.L."/>
            <person name="Sanders W.S."/>
            <person name="Peterson D.G."/>
            <person name="Frelichowski J.E."/>
            <person name="Scheffler J.A."/>
            <person name="Scheffler B.E."/>
            <person name="Wendel J.F."/>
        </authorList>
    </citation>
    <scope>NUCLEOTIDE SEQUENCE [LARGE SCALE GENOMIC DNA]</scope>
    <source>
        <strain evidence="3">157</strain>
        <tissue evidence="3">Leaf</tissue>
    </source>
</reference>
<gene>
    <name evidence="3" type="ORF">Golob_021618</name>
</gene>
<feature type="region of interest" description="Disordered" evidence="1">
    <location>
        <begin position="1"/>
        <end position="39"/>
    </location>
</feature>